<evidence type="ECO:0000313" key="6">
    <source>
        <dbReference type="Proteomes" id="UP001645859"/>
    </source>
</evidence>
<name>A0ABS1SHD2_9MICO</name>
<comment type="caution">
    <text evidence="5">The sequence shown here is derived from an EMBL/GenBank/DDBJ whole genome shotgun (WGS) entry which is preliminary data.</text>
</comment>
<dbReference type="SUPFAM" id="SSF51556">
    <property type="entry name" value="Metallo-dependent hydrolases"/>
    <property type="match status" value="1"/>
</dbReference>
<dbReference type="EMBL" id="QYAC01000006">
    <property type="protein sequence ID" value="MBL3679935.1"/>
    <property type="molecule type" value="Genomic_DNA"/>
</dbReference>
<proteinExistence type="inferred from homology"/>
<evidence type="ECO:0000256" key="1">
    <source>
        <dbReference type="ARBA" id="ARBA00022723"/>
    </source>
</evidence>
<dbReference type="InterPro" id="IPR017947">
    <property type="entry name" value="AryldialkylPase_Zn-BS"/>
</dbReference>
<evidence type="ECO:0000256" key="3">
    <source>
        <dbReference type="PROSITE-ProRule" id="PRU00679"/>
    </source>
</evidence>
<keyword evidence="2" id="KW-0378">Hydrolase</keyword>
<evidence type="ECO:0000313" key="5">
    <source>
        <dbReference type="EMBL" id="MBL3679935.1"/>
    </source>
</evidence>
<gene>
    <name evidence="5" type="ORF">D3230_11655</name>
</gene>
<accession>A0ABS1SHD2</accession>
<organism evidence="5 6">
    <name type="scientific">Leucobacter chromiireducens subsp. solipictus</name>
    <dbReference type="NCBI Taxonomy" id="398235"/>
    <lineage>
        <taxon>Bacteria</taxon>
        <taxon>Bacillati</taxon>
        <taxon>Actinomycetota</taxon>
        <taxon>Actinomycetes</taxon>
        <taxon>Micrococcales</taxon>
        <taxon>Microbacteriaceae</taxon>
        <taxon>Leucobacter</taxon>
    </lineage>
</organism>
<protein>
    <submittedName>
        <fullName evidence="5">Phosphotriesterase-related protein</fullName>
    </submittedName>
</protein>
<feature type="region of interest" description="Disordered" evidence="4">
    <location>
        <begin position="1"/>
        <end position="20"/>
    </location>
</feature>
<dbReference type="InterPro" id="IPR001559">
    <property type="entry name" value="Phosphotriesterase"/>
</dbReference>
<dbReference type="PANTHER" id="PTHR10819:SF3">
    <property type="entry name" value="PHOSPHOTRIESTERASE-RELATED PROTEIN"/>
    <property type="match status" value="1"/>
</dbReference>
<dbReference type="InterPro" id="IPR032466">
    <property type="entry name" value="Metal_Hydrolase"/>
</dbReference>
<dbReference type="PANTHER" id="PTHR10819">
    <property type="entry name" value="PHOSPHOTRIESTERASE-RELATED"/>
    <property type="match status" value="1"/>
</dbReference>
<keyword evidence="1" id="KW-0479">Metal-binding</keyword>
<dbReference type="Gene3D" id="3.20.20.140">
    <property type="entry name" value="Metal-dependent hydrolases"/>
    <property type="match status" value="1"/>
</dbReference>
<dbReference type="Proteomes" id="UP001645859">
    <property type="component" value="Unassembled WGS sequence"/>
</dbReference>
<dbReference type="Pfam" id="PF02126">
    <property type="entry name" value="PTE"/>
    <property type="match status" value="1"/>
</dbReference>
<dbReference type="PROSITE" id="PS51347">
    <property type="entry name" value="PHOSPHOTRIESTERASE_2"/>
    <property type="match status" value="1"/>
</dbReference>
<reference evidence="5 6" key="1">
    <citation type="submission" date="2018-09" db="EMBL/GenBank/DDBJ databases">
        <title>Comparative genomics of Leucobacter spp.</title>
        <authorList>
            <person name="Reis A.C."/>
            <person name="Kolvenbach B.A."/>
            <person name="Corvini P.F.X."/>
            <person name="Nunes O.C."/>
        </authorList>
    </citation>
    <scope>NUCLEOTIDE SEQUENCE [LARGE SCALE GENOMIC DNA]</scope>
    <source>
        <strain evidence="5 6">TAN 31504</strain>
    </source>
</reference>
<comment type="similarity">
    <text evidence="3">Belongs to the metallo-dependent hydrolases superfamily. Phosphotriesterase family.</text>
</comment>
<sequence length="391" mass="42612">MDSHRAGAHPGGRDPREHPPVREVLTERDVTATVTTVTGEIPVTELGVTLTHEHLVNDVTSWAQRTTARGVDAEAYWDQPVDMSVLWELKNDPFGNLDNCRLDDLDLAARELARFRDLGGATVIDTTSMNGGRNLPALRELSRRTGVTIIAGTGYYLDPSLPEGFAAFDSEDIAQQILADLTVGVDGVRPGIIGEIGVGAEFPETERRSLRGAFLAQRETGLPVQVHLPAWFRRGHEVLDLAERSGVAPESVVLCHMGPSGADVAYQHELLGRGAWLQYDMIGMEVFYADQGVQCPSDEENAQRLADLAAAGHLSRLLISQDIFLKSLLREYGGPGYGHILQYFVPRLRRLGFDTAAIDQLLIANPRAMLAGRAAAPSSHSPTPNATRRQS</sequence>
<dbReference type="PROSITE" id="PS01322">
    <property type="entry name" value="PHOSPHOTRIESTERASE_1"/>
    <property type="match status" value="1"/>
</dbReference>
<keyword evidence="6" id="KW-1185">Reference proteome</keyword>
<comment type="caution">
    <text evidence="3">Lacks conserved residue(s) required for the propagation of feature annotation.</text>
</comment>
<evidence type="ECO:0000256" key="2">
    <source>
        <dbReference type="ARBA" id="ARBA00022801"/>
    </source>
</evidence>
<evidence type="ECO:0000256" key="4">
    <source>
        <dbReference type="SAM" id="MobiDB-lite"/>
    </source>
</evidence>